<feature type="transmembrane region" description="Helical" evidence="1">
    <location>
        <begin position="5"/>
        <end position="22"/>
    </location>
</feature>
<dbReference type="RefSeq" id="WP_187281303.1">
    <property type="nucleotide sequence ID" value="NZ_BAABFD010000007.1"/>
</dbReference>
<sequence length="52" mass="5410">MGRILLVIAAIIAAFILLGPLVGFIFDLLKWALIIGAVAAGVMLLTKRSSGT</sequence>
<gene>
    <name evidence="2" type="ORF">OUY24_07760</name>
</gene>
<keyword evidence="1" id="KW-0472">Membrane</keyword>
<accession>A0ABT4SUI8</accession>
<name>A0ABT4SUI8_9ACTN</name>
<dbReference type="Proteomes" id="UP001212498">
    <property type="component" value="Unassembled WGS sequence"/>
</dbReference>
<feature type="transmembrane region" description="Helical" evidence="1">
    <location>
        <begin position="28"/>
        <end position="46"/>
    </location>
</feature>
<proteinExistence type="predicted"/>
<organism evidence="2 3">
    <name type="scientific">Nonomuraea ferruginea</name>
    <dbReference type="NCBI Taxonomy" id="46174"/>
    <lineage>
        <taxon>Bacteria</taxon>
        <taxon>Bacillati</taxon>
        <taxon>Actinomycetota</taxon>
        <taxon>Actinomycetes</taxon>
        <taxon>Streptosporangiales</taxon>
        <taxon>Streptosporangiaceae</taxon>
        <taxon>Nonomuraea</taxon>
    </lineage>
</organism>
<keyword evidence="1" id="KW-1133">Transmembrane helix</keyword>
<reference evidence="2 3" key="1">
    <citation type="submission" date="2022-11" db="EMBL/GenBank/DDBJ databases">
        <title>Nonomuraea corallina sp. nov., a new species of the genus Nonomuraea isolated from sea side sediment in Thai sea.</title>
        <authorList>
            <person name="Ngamcharungchit C."/>
            <person name="Matsumoto A."/>
            <person name="Suriyachadkun C."/>
            <person name="Panbangred W."/>
            <person name="Inahashi Y."/>
            <person name="Intra B."/>
        </authorList>
    </citation>
    <scope>NUCLEOTIDE SEQUENCE [LARGE SCALE GENOMIC DNA]</scope>
    <source>
        <strain evidence="2 3">DSM 43553</strain>
    </source>
</reference>
<keyword evidence="1" id="KW-0812">Transmembrane</keyword>
<protein>
    <recommendedName>
        <fullName evidence="4">DUF4175 domain-containing protein</fullName>
    </recommendedName>
</protein>
<evidence type="ECO:0000313" key="2">
    <source>
        <dbReference type="EMBL" id="MDA0640511.1"/>
    </source>
</evidence>
<evidence type="ECO:0000256" key="1">
    <source>
        <dbReference type="SAM" id="Phobius"/>
    </source>
</evidence>
<dbReference type="EMBL" id="JAPNUD010000014">
    <property type="protein sequence ID" value="MDA0640511.1"/>
    <property type="molecule type" value="Genomic_DNA"/>
</dbReference>
<evidence type="ECO:0008006" key="4">
    <source>
        <dbReference type="Google" id="ProtNLM"/>
    </source>
</evidence>
<evidence type="ECO:0000313" key="3">
    <source>
        <dbReference type="Proteomes" id="UP001212498"/>
    </source>
</evidence>
<comment type="caution">
    <text evidence="2">The sequence shown here is derived from an EMBL/GenBank/DDBJ whole genome shotgun (WGS) entry which is preliminary data.</text>
</comment>
<keyword evidence="3" id="KW-1185">Reference proteome</keyword>